<evidence type="ECO:0000313" key="2">
    <source>
        <dbReference type="Proteomes" id="UP000516072"/>
    </source>
</evidence>
<dbReference type="Proteomes" id="UP000516072">
    <property type="component" value="Chromosome"/>
</dbReference>
<keyword evidence="2" id="KW-1185">Reference proteome</keyword>
<accession>A0A7G1QBE6</accession>
<protein>
    <submittedName>
        <fullName evidence="1">Uncharacterized protein</fullName>
    </submittedName>
</protein>
<proteinExistence type="predicted"/>
<organism evidence="1 2">
    <name type="scientific">Candidatus Nitrosacidococcus tergens</name>
    <dbReference type="NCBI Taxonomy" id="553981"/>
    <lineage>
        <taxon>Bacteria</taxon>
        <taxon>Pseudomonadati</taxon>
        <taxon>Pseudomonadota</taxon>
        <taxon>Gammaproteobacteria</taxon>
        <taxon>Chromatiales</taxon>
        <taxon>Chromatiaceae</taxon>
        <taxon>Candidatus Nitrosacidococcus</taxon>
    </lineage>
</organism>
<dbReference type="EMBL" id="LR778175">
    <property type="protein sequence ID" value="CAB1276653.1"/>
    <property type="molecule type" value="Genomic_DNA"/>
</dbReference>
<dbReference type="KEGG" id="ntg:NSCAC_1279"/>
<reference evidence="1 2" key="1">
    <citation type="submission" date="2020-03" db="EMBL/GenBank/DDBJ databases">
        <authorList>
            <person name="Picone N."/>
        </authorList>
    </citation>
    <scope>NUCLEOTIDE SEQUENCE [LARGE SCALE GENOMIC DNA]</scope>
    <source>
        <strain evidence="1">NSCAC1</strain>
    </source>
</reference>
<sequence>MVLETLAASSGEYTADPTPVPTLPVAIFKLSYKLNFIFNEKRSRS</sequence>
<evidence type="ECO:0000313" key="1">
    <source>
        <dbReference type="EMBL" id="CAB1276653.1"/>
    </source>
</evidence>
<dbReference type="AlphaFoldDB" id="A0A7G1QBE6"/>
<name>A0A7G1QBE6_9GAMM</name>
<gene>
    <name evidence="1" type="ORF">NSCAC_1279</name>
</gene>